<keyword evidence="1" id="KW-0808">Transferase</keyword>
<keyword evidence="1" id="KW-0548">Nucleotidyltransferase</keyword>
<name>A0A5B6W786_9ROSI</name>
<dbReference type="AlphaFoldDB" id="A0A5B6W786"/>
<dbReference type="EMBL" id="SMMG02000004">
    <property type="protein sequence ID" value="KAA3476967.1"/>
    <property type="molecule type" value="Genomic_DNA"/>
</dbReference>
<sequence length="93" mass="11101">MDWGVHGLHIDVEVFADGVGNHWRLTSFYGLSYAQNKTDSWRLLRDLGCVQDLPWLVCGDFNEILYAFMKLGGFREMKREWRLLEMLWRNVNY</sequence>
<dbReference type="OrthoDB" id="1729074at2759"/>
<dbReference type="GO" id="GO:0003964">
    <property type="term" value="F:RNA-directed DNA polymerase activity"/>
    <property type="evidence" value="ECO:0007669"/>
    <property type="project" value="UniProtKB-KW"/>
</dbReference>
<organism evidence="1 2">
    <name type="scientific">Gossypium australe</name>
    <dbReference type="NCBI Taxonomy" id="47621"/>
    <lineage>
        <taxon>Eukaryota</taxon>
        <taxon>Viridiplantae</taxon>
        <taxon>Streptophyta</taxon>
        <taxon>Embryophyta</taxon>
        <taxon>Tracheophyta</taxon>
        <taxon>Spermatophyta</taxon>
        <taxon>Magnoliopsida</taxon>
        <taxon>eudicotyledons</taxon>
        <taxon>Gunneridae</taxon>
        <taxon>Pentapetalae</taxon>
        <taxon>rosids</taxon>
        <taxon>malvids</taxon>
        <taxon>Malvales</taxon>
        <taxon>Malvaceae</taxon>
        <taxon>Malvoideae</taxon>
        <taxon>Gossypium</taxon>
    </lineage>
</organism>
<comment type="caution">
    <text evidence="1">The sequence shown here is derived from an EMBL/GenBank/DDBJ whole genome shotgun (WGS) entry which is preliminary data.</text>
</comment>
<evidence type="ECO:0000313" key="1">
    <source>
        <dbReference type="EMBL" id="KAA3476967.1"/>
    </source>
</evidence>
<dbReference type="SUPFAM" id="SSF56219">
    <property type="entry name" value="DNase I-like"/>
    <property type="match status" value="1"/>
</dbReference>
<keyword evidence="1" id="KW-0695">RNA-directed DNA polymerase</keyword>
<dbReference type="InterPro" id="IPR036691">
    <property type="entry name" value="Endo/exonu/phosph_ase_sf"/>
</dbReference>
<gene>
    <name evidence="1" type="ORF">EPI10_010893</name>
</gene>
<proteinExistence type="predicted"/>
<dbReference type="Proteomes" id="UP000325315">
    <property type="component" value="Unassembled WGS sequence"/>
</dbReference>
<reference evidence="1" key="1">
    <citation type="submission" date="2019-08" db="EMBL/GenBank/DDBJ databases">
        <authorList>
            <person name="Liu F."/>
        </authorList>
    </citation>
    <scope>NUCLEOTIDE SEQUENCE [LARGE SCALE GENOMIC DNA]</scope>
    <source>
        <strain evidence="1">PA1801</strain>
        <tissue evidence="1">Leaf</tissue>
    </source>
</reference>
<accession>A0A5B6W786</accession>
<evidence type="ECO:0000313" key="2">
    <source>
        <dbReference type="Proteomes" id="UP000325315"/>
    </source>
</evidence>
<protein>
    <submittedName>
        <fullName evidence="1">Reverse transcriptase</fullName>
    </submittedName>
</protein>
<keyword evidence="2" id="KW-1185">Reference proteome</keyword>